<dbReference type="Proteomes" id="UP000694845">
    <property type="component" value="Unplaced"/>
</dbReference>
<evidence type="ECO:0000313" key="2">
    <source>
        <dbReference type="Proteomes" id="UP000694845"/>
    </source>
</evidence>
<evidence type="ECO:0000259" key="1">
    <source>
        <dbReference type="SMART" id="SM00198"/>
    </source>
</evidence>
<gene>
    <name evidence="3" type="primary">LOC110983855</name>
</gene>
<dbReference type="PRINTS" id="PR00837">
    <property type="entry name" value="V5TPXLIKE"/>
</dbReference>
<evidence type="ECO:0000313" key="3">
    <source>
        <dbReference type="RefSeq" id="XP_022099158.1"/>
    </source>
</evidence>
<dbReference type="Gene3D" id="3.40.33.10">
    <property type="entry name" value="CAP"/>
    <property type="match status" value="1"/>
</dbReference>
<dbReference type="CDD" id="cd05382">
    <property type="entry name" value="CAP_GAPR1-like"/>
    <property type="match status" value="1"/>
</dbReference>
<dbReference type="AlphaFoldDB" id="A0A8B7Z0M3"/>
<feature type="domain" description="SCP" evidence="1">
    <location>
        <begin position="9"/>
        <end position="142"/>
    </location>
</feature>
<accession>A0A8B7Z0M3</accession>
<dbReference type="Pfam" id="PF00188">
    <property type="entry name" value="CAP"/>
    <property type="match status" value="1"/>
</dbReference>
<keyword evidence="2" id="KW-1185">Reference proteome</keyword>
<name>A0A8B7Z0M3_ACAPL</name>
<protein>
    <submittedName>
        <fullName evidence="3">Golgi-associated plant pathogenesis-related protein 1-like</fullName>
    </submittedName>
</protein>
<dbReference type="RefSeq" id="XP_022099158.1">
    <property type="nucleotide sequence ID" value="XM_022243466.1"/>
</dbReference>
<dbReference type="GeneID" id="110983855"/>
<dbReference type="InterPro" id="IPR035940">
    <property type="entry name" value="CAP_sf"/>
</dbReference>
<dbReference type="InterPro" id="IPR034113">
    <property type="entry name" value="SCP_GAPR1-like"/>
</dbReference>
<dbReference type="SMART" id="SM00198">
    <property type="entry name" value="SCP"/>
    <property type="match status" value="1"/>
</dbReference>
<dbReference type="SUPFAM" id="SSF55797">
    <property type="entry name" value="PR-1-like"/>
    <property type="match status" value="1"/>
</dbReference>
<reference evidence="3" key="1">
    <citation type="submission" date="2025-08" db="UniProtKB">
        <authorList>
            <consortium name="RefSeq"/>
        </authorList>
    </citation>
    <scope>IDENTIFICATION</scope>
</reference>
<dbReference type="InterPro" id="IPR014044">
    <property type="entry name" value="CAP_dom"/>
</dbReference>
<dbReference type="OrthoDB" id="337038at2759"/>
<dbReference type="PANTHER" id="PTHR10334">
    <property type="entry name" value="CYSTEINE-RICH SECRETORY PROTEIN-RELATED"/>
    <property type="match status" value="1"/>
</dbReference>
<sequence>MPEDSQLDEFQESCLEAHNRVRKDYGAAPLKWAEDVATQAANWAQNLAEKGYKQHSENQLLGENIHITTLDEDISGEGLVDLWEKETEYYDFDNPRWQKGTERFTQMVWKSSTEIGIAKAKMLNAERYVIVVNYRPPGNTNRPNDFKKNVTAKQ</sequence>
<organism evidence="2 3">
    <name type="scientific">Acanthaster planci</name>
    <name type="common">Crown-of-thorns starfish</name>
    <dbReference type="NCBI Taxonomy" id="133434"/>
    <lineage>
        <taxon>Eukaryota</taxon>
        <taxon>Metazoa</taxon>
        <taxon>Echinodermata</taxon>
        <taxon>Eleutherozoa</taxon>
        <taxon>Asterozoa</taxon>
        <taxon>Asteroidea</taxon>
        <taxon>Valvatacea</taxon>
        <taxon>Valvatida</taxon>
        <taxon>Acanthasteridae</taxon>
        <taxon>Acanthaster</taxon>
    </lineage>
</organism>
<proteinExistence type="predicted"/>
<dbReference type="OMA" id="WYEEHEK"/>
<dbReference type="FunFam" id="3.40.33.10:FF:000010">
    <property type="entry name" value="Predicted protein"/>
    <property type="match status" value="1"/>
</dbReference>
<dbReference type="InterPro" id="IPR001283">
    <property type="entry name" value="CRISP-related"/>
</dbReference>
<dbReference type="KEGG" id="aplc:110983855"/>